<evidence type="ECO:0000256" key="9">
    <source>
        <dbReference type="ARBA" id="ARBA00022798"/>
    </source>
</evidence>
<evidence type="ECO:0000256" key="4">
    <source>
        <dbReference type="ARBA" id="ARBA00005420"/>
    </source>
</evidence>
<proteinExistence type="inferred from homology"/>
<dbReference type="GO" id="GO:0004144">
    <property type="term" value="F:diacylglycerol O-acyltransferase activity"/>
    <property type="evidence" value="ECO:0007669"/>
    <property type="project" value="UniProtKB-EC"/>
</dbReference>
<evidence type="ECO:0000256" key="8">
    <source>
        <dbReference type="ARBA" id="ARBA00022692"/>
    </source>
</evidence>
<evidence type="ECO:0000256" key="14">
    <source>
        <dbReference type="ARBA" id="ARBA00023315"/>
    </source>
</evidence>
<keyword evidence="10" id="KW-0256">Endoplasmic reticulum</keyword>
<keyword evidence="14" id="KW-0012">Acyltransferase</keyword>
<dbReference type="AlphaFoldDB" id="A0A1W0WJ91"/>
<comment type="similarity">
    <text evidence="4">Belongs to the diacylglycerol acyltransferase family.</text>
</comment>
<evidence type="ECO:0000256" key="6">
    <source>
        <dbReference type="ARBA" id="ARBA00022516"/>
    </source>
</evidence>
<evidence type="ECO:0000256" key="7">
    <source>
        <dbReference type="ARBA" id="ARBA00022679"/>
    </source>
</evidence>
<accession>A0A1W0WJ91</accession>
<keyword evidence="13" id="KW-0472">Membrane</keyword>
<evidence type="ECO:0000256" key="12">
    <source>
        <dbReference type="ARBA" id="ARBA00023098"/>
    </source>
</evidence>
<keyword evidence="11" id="KW-1133">Transmembrane helix</keyword>
<comment type="subcellular location">
    <subcellularLocation>
        <location evidence="1">Endoplasmic reticulum membrane</location>
        <topology evidence="1">Multi-pass membrane protein</topology>
    </subcellularLocation>
</comment>
<dbReference type="GO" id="GO:0005789">
    <property type="term" value="C:endoplasmic reticulum membrane"/>
    <property type="evidence" value="ECO:0007669"/>
    <property type="project" value="UniProtKB-SubCell"/>
</dbReference>
<dbReference type="InterPro" id="IPR007130">
    <property type="entry name" value="DAGAT"/>
</dbReference>
<comment type="pathway">
    <text evidence="3">Lipid metabolism.</text>
</comment>
<evidence type="ECO:0000256" key="11">
    <source>
        <dbReference type="ARBA" id="ARBA00022989"/>
    </source>
</evidence>
<evidence type="ECO:0000313" key="15">
    <source>
        <dbReference type="EMBL" id="OQV15290.1"/>
    </source>
</evidence>
<dbReference type="CDD" id="cd07987">
    <property type="entry name" value="LPLAT_MGAT-like"/>
    <property type="match status" value="2"/>
</dbReference>
<dbReference type="GO" id="GO:0019432">
    <property type="term" value="P:triglyceride biosynthetic process"/>
    <property type="evidence" value="ECO:0007669"/>
    <property type="project" value="TreeGrafter"/>
</dbReference>
<dbReference type="Proteomes" id="UP000192578">
    <property type="component" value="Unassembled WGS sequence"/>
</dbReference>
<evidence type="ECO:0000256" key="5">
    <source>
        <dbReference type="ARBA" id="ARBA00013244"/>
    </source>
</evidence>
<dbReference type="PANTHER" id="PTHR12317:SF0">
    <property type="entry name" value="ACYLTRANSFERASE"/>
    <property type="match status" value="1"/>
</dbReference>
<evidence type="ECO:0000256" key="1">
    <source>
        <dbReference type="ARBA" id="ARBA00004477"/>
    </source>
</evidence>
<dbReference type="Pfam" id="PF03982">
    <property type="entry name" value="DAGAT"/>
    <property type="match status" value="2"/>
</dbReference>
<keyword evidence="9" id="KW-0319">Glycerol metabolism</keyword>
<evidence type="ECO:0000256" key="13">
    <source>
        <dbReference type="ARBA" id="ARBA00023136"/>
    </source>
</evidence>
<keyword evidence="8" id="KW-0812">Transmembrane</keyword>
<keyword evidence="12" id="KW-0443">Lipid metabolism</keyword>
<keyword evidence="16" id="KW-1185">Reference proteome</keyword>
<comment type="pathway">
    <text evidence="2">Glycerolipid metabolism; triacylglycerol biosynthesis.</text>
</comment>
<comment type="caution">
    <text evidence="15">The sequence shown here is derived from an EMBL/GenBank/DDBJ whole genome shotgun (WGS) entry which is preliminary data.</text>
</comment>
<dbReference type="EMBL" id="MTYJ01000091">
    <property type="protein sequence ID" value="OQV15290.1"/>
    <property type="molecule type" value="Genomic_DNA"/>
</dbReference>
<keyword evidence="6" id="KW-0444">Lipid biosynthesis</keyword>
<keyword evidence="7" id="KW-0808">Transferase</keyword>
<evidence type="ECO:0000256" key="3">
    <source>
        <dbReference type="ARBA" id="ARBA00005189"/>
    </source>
</evidence>
<dbReference type="EC" id="2.3.1.20" evidence="5"/>
<dbReference type="PANTHER" id="PTHR12317">
    <property type="entry name" value="DIACYLGLYCEROL O-ACYLTRANSFERASE"/>
    <property type="match status" value="1"/>
</dbReference>
<reference evidence="16" key="1">
    <citation type="submission" date="2017-01" db="EMBL/GenBank/DDBJ databases">
        <title>Comparative genomics of anhydrobiosis in the tardigrade Hypsibius dujardini.</title>
        <authorList>
            <person name="Yoshida Y."/>
            <person name="Koutsovoulos G."/>
            <person name="Laetsch D."/>
            <person name="Stevens L."/>
            <person name="Kumar S."/>
            <person name="Horikawa D."/>
            <person name="Ishino K."/>
            <person name="Komine S."/>
            <person name="Tomita M."/>
            <person name="Blaxter M."/>
            <person name="Arakawa K."/>
        </authorList>
    </citation>
    <scope>NUCLEOTIDE SEQUENCE [LARGE SCALE GENOMIC DNA]</scope>
    <source>
        <strain evidence="16">Z151</strain>
    </source>
</reference>
<evidence type="ECO:0000256" key="2">
    <source>
        <dbReference type="ARBA" id="ARBA00004771"/>
    </source>
</evidence>
<sequence length="583" mass="66992">MAVGIFFHLSMALYVLSYFLLTQIFTNWCCRLTLAYAFWFVYDKDTSSRGGRPIQWVRRLNCFRRLAGYYPMTLEKTEELDPNAKYVFGYHPHGGSAMGSAVMFATEAVDISRIFPGLRFHLLSHSLLHVVPYVRELLAAIGVCDVGWRSIDYVLRDVGHAAVIVVGGAREALMSDFDKTFIVLKNRKGFVRMAIRHVPVYAFGETRLFKVHMQVFPWTKLNRLQRIYKWLCSYPPLIVSGVGLLQHPFRVPINAIVGKPILVVKQDDPSDDTISRIHAQYMHELEKIYEDNKARFGYFTDWCCRLTLAYAFWFHYDNETNNSGGRPNQWIRQWQCFRRFAASRSLTLEKTVDLDPGQSYIFGYHPHGAIPFGTLMFATDAVDVSRTFPGLCFHVLTLKGMHVTPLLREFVAALGMSKVTGESIDNILQQPGHVAVIVVGGVREITMSDPDKTYLFVKSRKGFVRRAIKNGAHLVPVFSFGETRVAKLHTQIFPWTKLTRFQRLFKWFFSSPPPSSFSFIKPPHRVPIHAIVGRPIFVEQNDHPSDEVVDRIHAQYIDDLERIYEDNKARFGVESSNRIIFVE</sequence>
<protein>
    <recommendedName>
        <fullName evidence="5">diacylglycerol O-acyltransferase</fullName>
        <ecNumber evidence="5">2.3.1.20</ecNumber>
    </recommendedName>
</protein>
<organism evidence="15 16">
    <name type="scientific">Hypsibius exemplaris</name>
    <name type="common">Freshwater tardigrade</name>
    <dbReference type="NCBI Taxonomy" id="2072580"/>
    <lineage>
        <taxon>Eukaryota</taxon>
        <taxon>Metazoa</taxon>
        <taxon>Ecdysozoa</taxon>
        <taxon>Tardigrada</taxon>
        <taxon>Eutardigrada</taxon>
        <taxon>Parachela</taxon>
        <taxon>Hypsibioidea</taxon>
        <taxon>Hypsibiidae</taxon>
        <taxon>Hypsibius</taxon>
    </lineage>
</organism>
<evidence type="ECO:0000313" key="16">
    <source>
        <dbReference type="Proteomes" id="UP000192578"/>
    </source>
</evidence>
<dbReference type="GO" id="GO:0006071">
    <property type="term" value="P:glycerol metabolic process"/>
    <property type="evidence" value="ECO:0007669"/>
    <property type="project" value="UniProtKB-KW"/>
</dbReference>
<dbReference type="OrthoDB" id="264532at2759"/>
<gene>
    <name evidence="15" type="ORF">BV898_10521</name>
</gene>
<evidence type="ECO:0000256" key="10">
    <source>
        <dbReference type="ARBA" id="ARBA00022824"/>
    </source>
</evidence>
<name>A0A1W0WJ91_HYPEX</name>